<reference evidence="1" key="1">
    <citation type="submission" date="2023-03" db="EMBL/GenBank/DDBJ databases">
        <title>Massive genome expansion in bonnet fungi (Mycena s.s.) driven by repeated elements and novel gene families across ecological guilds.</title>
        <authorList>
            <consortium name="Lawrence Berkeley National Laboratory"/>
            <person name="Harder C.B."/>
            <person name="Miyauchi S."/>
            <person name="Viragh M."/>
            <person name="Kuo A."/>
            <person name="Thoen E."/>
            <person name="Andreopoulos B."/>
            <person name="Lu D."/>
            <person name="Skrede I."/>
            <person name="Drula E."/>
            <person name="Henrissat B."/>
            <person name="Morin E."/>
            <person name="Kohler A."/>
            <person name="Barry K."/>
            <person name="LaButti K."/>
            <person name="Morin E."/>
            <person name="Salamov A."/>
            <person name="Lipzen A."/>
            <person name="Mereny Z."/>
            <person name="Hegedus B."/>
            <person name="Baldrian P."/>
            <person name="Stursova M."/>
            <person name="Weitz H."/>
            <person name="Taylor A."/>
            <person name="Grigoriev I.V."/>
            <person name="Nagy L.G."/>
            <person name="Martin F."/>
            <person name="Kauserud H."/>
        </authorList>
    </citation>
    <scope>NUCLEOTIDE SEQUENCE</scope>
    <source>
        <strain evidence="1">CBHHK188m</strain>
    </source>
</reference>
<gene>
    <name evidence="1" type="ORF">DFH07DRAFT_68298</name>
</gene>
<evidence type="ECO:0000313" key="1">
    <source>
        <dbReference type="EMBL" id="KAJ7740203.1"/>
    </source>
</evidence>
<comment type="caution">
    <text evidence="1">The sequence shown here is derived from an EMBL/GenBank/DDBJ whole genome shotgun (WGS) entry which is preliminary data.</text>
</comment>
<evidence type="ECO:0000313" key="2">
    <source>
        <dbReference type="Proteomes" id="UP001215280"/>
    </source>
</evidence>
<organism evidence="1 2">
    <name type="scientific">Mycena maculata</name>
    <dbReference type="NCBI Taxonomy" id="230809"/>
    <lineage>
        <taxon>Eukaryota</taxon>
        <taxon>Fungi</taxon>
        <taxon>Dikarya</taxon>
        <taxon>Basidiomycota</taxon>
        <taxon>Agaricomycotina</taxon>
        <taxon>Agaricomycetes</taxon>
        <taxon>Agaricomycetidae</taxon>
        <taxon>Agaricales</taxon>
        <taxon>Marasmiineae</taxon>
        <taxon>Mycenaceae</taxon>
        <taxon>Mycena</taxon>
    </lineage>
</organism>
<dbReference type="AlphaFoldDB" id="A0AAD7ICU7"/>
<accession>A0AAD7ICU7</accession>
<dbReference type="Proteomes" id="UP001215280">
    <property type="component" value="Unassembled WGS sequence"/>
</dbReference>
<keyword evidence="2" id="KW-1185">Reference proteome</keyword>
<sequence>MCFGLIPFQDPFARLSLEILLVILRNAILPSWVTNYITPSSVPPFPQSEISSDLRMKLAIIHVSKTWYQIGVELLYERITLRRLVQLAPFIRALEVQKGLGALVRSRRLPRSARLLRAERIRYHEDFRALSPPLTLWVRSGQRSAGILREA</sequence>
<protein>
    <submittedName>
        <fullName evidence="1">Uncharacterized protein</fullName>
    </submittedName>
</protein>
<name>A0AAD7ICU7_9AGAR</name>
<dbReference type="EMBL" id="JARJLG010000128">
    <property type="protein sequence ID" value="KAJ7740203.1"/>
    <property type="molecule type" value="Genomic_DNA"/>
</dbReference>
<proteinExistence type="predicted"/>